<sequence length="190" mass="21460">MANSTQTQQQQRLAPAQVLLLCGLRLIQRSLYRRHSSRASPSMHDLANRGIHTWVHAHSVATDGNSTFWDETALHLQDHAMFCEDQRGVTGNDLRLEFDAVLKRLPEMPLSERLVSTRFSGQQRLVIVCVGYDINVVDPELPSDLWSSWDDEELDELVALLSNSAIFQPGKISHDFVRIWLGALGRLFAA</sequence>
<keyword evidence="2" id="KW-1185">Reference proteome</keyword>
<dbReference type="AlphaFoldDB" id="A0A9P8RNB4"/>
<proteinExistence type="predicted"/>
<name>A0A9P8RNB4_9PEZI</name>
<protein>
    <submittedName>
        <fullName evidence="1">Uncharacterized protein</fullName>
    </submittedName>
</protein>
<comment type="caution">
    <text evidence="1">The sequence shown here is derived from an EMBL/GenBank/DDBJ whole genome shotgun (WGS) entry which is preliminary data.</text>
</comment>
<accession>A0A9P8RNB4</accession>
<dbReference type="EMBL" id="JAGHQM010000927">
    <property type="protein sequence ID" value="KAH0557052.1"/>
    <property type="molecule type" value="Genomic_DNA"/>
</dbReference>
<dbReference type="Proteomes" id="UP000750711">
    <property type="component" value="Unassembled WGS sequence"/>
</dbReference>
<evidence type="ECO:0000313" key="1">
    <source>
        <dbReference type="EMBL" id="KAH0557052.1"/>
    </source>
</evidence>
<gene>
    <name evidence="1" type="ORF">GP486_005160</name>
</gene>
<evidence type="ECO:0000313" key="2">
    <source>
        <dbReference type="Proteomes" id="UP000750711"/>
    </source>
</evidence>
<organism evidence="1 2">
    <name type="scientific">Trichoglossum hirsutum</name>
    <dbReference type="NCBI Taxonomy" id="265104"/>
    <lineage>
        <taxon>Eukaryota</taxon>
        <taxon>Fungi</taxon>
        <taxon>Dikarya</taxon>
        <taxon>Ascomycota</taxon>
        <taxon>Pezizomycotina</taxon>
        <taxon>Geoglossomycetes</taxon>
        <taxon>Geoglossales</taxon>
        <taxon>Geoglossaceae</taxon>
        <taxon>Trichoglossum</taxon>
    </lineage>
</organism>
<reference evidence="1" key="1">
    <citation type="submission" date="2021-03" db="EMBL/GenBank/DDBJ databases">
        <title>Comparative genomics and phylogenomic investigation of the class Geoglossomycetes provide insights into ecological specialization and systematics.</title>
        <authorList>
            <person name="Melie T."/>
            <person name="Pirro S."/>
            <person name="Miller A.N."/>
            <person name="Quandt A."/>
        </authorList>
    </citation>
    <scope>NUCLEOTIDE SEQUENCE</scope>
    <source>
        <strain evidence="1">CAQ_001_2017</strain>
    </source>
</reference>